<dbReference type="InterPro" id="IPR000182">
    <property type="entry name" value="GNAT_dom"/>
</dbReference>
<dbReference type="Gene3D" id="3.40.630.30">
    <property type="match status" value="1"/>
</dbReference>
<feature type="domain" description="N-acetyltransferase" evidence="1">
    <location>
        <begin position="1"/>
        <end position="155"/>
    </location>
</feature>
<dbReference type="InterPro" id="IPR016181">
    <property type="entry name" value="Acyl_CoA_acyltransferase"/>
</dbReference>
<protein>
    <submittedName>
        <fullName evidence="2">GNAT superfamily N-acetyltransferase</fullName>
    </submittedName>
</protein>
<reference evidence="2 3" key="1">
    <citation type="submission" date="2023-07" db="EMBL/GenBank/DDBJ databases">
        <title>Sorghum-associated microbial communities from plants grown in Nebraska, USA.</title>
        <authorList>
            <person name="Schachtman D."/>
        </authorList>
    </citation>
    <scope>NUCLEOTIDE SEQUENCE [LARGE SCALE GENOMIC DNA]</scope>
    <source>
        <strain evidence="2 3">BE190</strain>
    </source>
</reference>
<dbReference type="Proteomes" id="UP001253595">
    <property type="component" value="Unassembled WGS sequence"/>
</dbReference>
<accession>A0ABU1UXU4</accession>
<dbReference type="CDD" id="cd04301">
    <property type="entry name" value="NAT_SF"/>
    <property type="match status" value="1"/>
</dbReference>
<dbReference type="PROSITE" id="PS51186">
    <property type="entry name" value="GNAT"/>
    <property type="match status" value="1"/>
</dbReference>
<organism evidence="2 3">
    <name type="scientific">Cellvibrio fibrivorans</name>
    <dbReference type="NCBI Taxonomy" id="126350"/>
    <lineage>
        <taxon>Bacteria</taxon>
        <taxon>Pseudomonadati</taxon>
        <taxon>Pseudomonadota</taxon>
        <taxon>Gammaproteobacteria</taxon>
        <taxon>Cellvibrionales</taxon>
        <taxon>Cellvibrionaceae</taxon>
        <taxon>Cellvibrio</taxon>
    </lineage>
</organism>
<dbReference type="SUPFAM" id="SSF55729">
    <property type="entry name" value="Acyl-CoA N-acyltransferases (Nat)"/>
    <property type="match status" value="1"/>
</dbReference>
<evidence type="ECO:0000259" key="1">
    <source>
        <dbReference type="PROSITE" id="PS51186"/>
    </source>
</evidence>
<gene>
    <name evidence="2" type="ORF">J2X05_002037</name>
</gene>
<comment type="caution">
    <text evidence="2">The sequence shown here is derived from an EMBL/GenBank/DDBJ whole genome shotgun (WGS) entry which is preliminary data.</text>
</comment>
<evidence type="ECO:0000313" key="3">
    <source>
        <dbReference type="Proteomes" id="UP001253595"/>
    </source>
</evidence>
<keyword evidence="3" id="KW-1185">Reference proteome</keyword>
<dbReference type="EMBL" id="JAVDVX010000003">
    <property type="protein sequence ID" value="MDR7090015.1"/>
    <property type="molecule type" value="Genomic_DNA"/>
</dbReference>
<name>A0ABU1UXU4_9GAMM</name>
<dbReference type="Pfam" id="PF00583">
    <property type="entry name" value="Acetyltransf_1"/>
    <property type="match status" value="1"/>
</dbReference>
<dbReference type="RefSeq" id="WP_310071989.1">
    <property type="nucleotide sequence ID" value="NZ_JAVDVX010000003.1"/>
</dbReference>
<sequence>MSVIDSVFLSTGDKSCVFQPVESERFALVDRFYRAQGYKVKCGVNERVYAMADKDGAFIAAARLVPQSSGHYWMRNLLVASDWRGQGIATWLMLKLLPDLTPRRCYCFALPHLGDFYAALGFVQNPSHCPEDILRTYNTYRTRGRDWVLMGYIQR</sequence>
<proteinExistence type="predicted"/>
<evidence type="ECO:0000313" key="2">
    <source>
        <dbReference type="EMBL" id="MDR7090015.1"/>
    </source>
</evidence>